<dbReference type="SMART" id="SM00597">
    <property type="entry name" value="ZnF_TTF"/>
    <property type="match status" value="1"/>
</dbReference>
<protein>
    <recommendedName>
        <fullName evidence="1">TTF-type domain-containing protein</fullName>
    </recommendedName>
</protein>
<dbReference type="OrthoDB" id="10066664at2759"/>
<dbReference type="PANTHER" id="PTHR45749">
    <property type="match status" value="1"/>
</dbReference>
<dbReference type="InterPro" id="IPR006580">
    <property type="entry name" value="Znf_TTF"/>
</dbReference>
<accession>A0A9N9QJ68</accession>
<evidence type="ECO:0000313" key="2">
    <source>
        <dbReference type="EMBL" id="CAG9759875.1"/>
    </source>
</evidence>
<organism evidence="2 3">
    <name type="scientific">Ceutorhynchus assimilis</name>
    <name type="common">cabbage seed weevil</name>
    <dbReference type="NCBI Taxonomy" id="467358"/>
    <lineage>
        <taxon>Eukaryota</taxon>
        <taxon>Metazoa</taxon>
        <taxon>Ecdysozoa</taxon>
        <taxon>Arthropoda</taxon>
        <taxon>Hexapoda</taxon>
        <taxon>Insecta</taxon>
        <taxon>Pterygota</taxon>
        <taxon>Neoptera</taxon>
        <taxon>Endopterygota</taxon>
        <taxon>Coleoptera</taxon>
        <taxon>Polyphaga</taxon>
        <taxon>Cucujiformia</taxon>
        <taxon>Curculionidae</taxon>
        <taxon>Ceutorhynchinae</taxon>
        <taxon>Ceutorhynchus</taxon>
    </lineage>
</organism>
<evidence type="ECO:0000259" key="1">
    <source>
        <dbReference type="SMART" id="SM00597"/>
    </source>
</evidence>
<dbReference type="PANTHER" id="PTHR45749:SF21">
    <property type="entry name" value="DUF4371 DOMAIN-CONTAINING PROTEIN"/>
    <property type="match status" value="1"/>
</dbReference>
<keyword evidence="3" id="KW-1185">Reference proteome</keyword>
<evidence type="ECO:0000313" key="3">
    <source>
        <dbReference type="Proteomes" id="UP001152799"/>
    </source>
</evidence>
<dbReference type="EMBL" id="OU892277">
    <property type="protein sequence ID" value="CAG9759875.1"/>
    <property type="molecule type" value="Genomic_DNA"/>
</dbReference>
<proteinExistence type="predicted"/>
<sequence length="604" mass="67994">MNKKGKSGRFQVKCLACGSEFNRDYKTTHERKKHDGKIVQIKMVGAPENPFVLAASAKRQKTETLPSTSFAREYLAEATSGMMNIAKNNSGTVQESDIVINELPAEALADPGEGEGEANVEACVEVIEKEKTDELGILSQIRSDCDDVGNSETQTKTTSTELIEVSEESDLSKIWGICTGNLAFLAEKLRNSDNLIKTIKSSTIVDELVTVTQIFELANDINSVCGNLIESCQIYFRRRIKINEVAEIDHNENAADIIPHDPGLRKEVLSDQEKKYLMNLGPHQPKLKVFPNDGKNSFCPEWYSEFEFLEYSTSKDAAFCFVCYMFPVGPGRSKSESAWRTEGVRNWRKMKSSGREKSGKLHLHFNSGAHKAALSDYCHFLVKAGHIDILLDKKKRNLMIEEEKTLVFNRNVVKMLFDVTQTLAKQGVAFRGNVEEDSNFTQIVKLLARHNSTLKQWLDDSMLRPYHVTYLSAESQNEFIHLLGLDEIQEAPFFTIMADHTPDVANNEILSVVVRTVNNSGCPRERLLGITVVNDKTGEGTATEILKMLSCYIIILIRLNCLFSLMISQRQCQVVLMVPNKKCLIRLVTMLYLFLAKLIEPIQL</sequence>
<gene>
    <name evidence="2" type="ORF">CEUTPL_LOCUS615</name>
</gene>
<feature type="domain" description="TTF-type" evidence="1">
    <location>
        <begin position="294"/>
        <end position="402"/>
    </location>
</feature>
<name>A0A9N9QJ68_9CUCU</name>
<dbReference type="AlphaFoldDB" id="A0A9N9QJ68"/>
<dbReference type="Proteomes" id="UP001152799">
    <property type="component" value="Chromosome 1"/>
</dbReference>
<reference evidence="2" key="1">
    <citation type="submission" date="2022-01" db="EMBL/GenBank/DDBJ databases">
        <authorList>
            <person name="King R."/>
        </authorList>
    </citation>
    <scope>NUCLEOTIDE SEQUENCE</scope>
</reference>